<proteinExistence type="predicted"/>
<feature type="transmembrane region" description="Helical" evidence="1">
    <location>
        <begin position="12"/>
        <end position="29"/>
    </location>
</feature>
<keyword evidence="1" id="KW-0812">Transmembrane</keyword>
<dbReference type="EMBL" id="JARUJP010000065">
    <property type="protein sequence ID" value="MDW8803203.1"/>
    <property type="molecule type" value="Genomic_DNA"/>
</dbReference>
<sequence>MREFLKIIKPEYIISIMTLLLGIITVYYSNKNTSNNRVGEFISKNRIEWMQSLKAYISEYVSLVRYLSDECHPNVEGDYINKLTTLSCRIELHLNFKGKADNELIAAIKNVEQCWIGKLSGDDNDDIREATIGTLILLTQIYLKTEWERVKVEIEFGPKHKFDFDREYEKLKNTVNSKIESYKIEISKYIKPD</sequence>
<keyword evidence="3" id="KW-1185">Reference proteome</keyword>
<name>A0ABU4JYF0_9CLOT</name>
<gene>
    <name evidence="2" type="ORF">P8V03_18915</name>
</gene>
<evidence type="ECO:0000313" key="2">
    <source>
        <dbReference type="EMBL" id="MDW8803203.1"/>
    </source>
</evidence>
<protein>
    <submittedName>
        <fullName evidence="2">Uncharacterized protein</fullName>
    </submittedName>
</protein>
<organism evidence="2 3">
    <name type="scientific">Clostridium tanneri</name>
    <dbReference type="NCBI Taxonomy" id="3037988"/>
    <lineage>
        <taxon>Bacteria</taxon>
        <taxon>Bacillati</taxon>
        <taxon>Bacillota</taxon>
        <taxon>Clostridia</taxon>
        <taxon>Eubacteriales</taxon>
        <taxon>Clostridiaceae</taxon>
        <taxon>Clostridium</taxon>
    </lineage>
</organism>
<keyword evidence="1" id="KW-0472">Membrane</keyword>
<evidence type="ECO:0000313" key="3">
    <source>
        <dbReference type="Proteomes" id="UP001281656"/>
    </source>
</evidence>
<accession>A0ABU4JYF0</accession>
<evidence type="ECO:0000256" key="1">
    <source>
        <dbReference type="SAM" id="Phobius"/>
    </source>
</evidence>
<dbReference type="Proteomes" id="UP001281656">
    <property type="component" value="Unassembled WGS sequence"/>
</dbReference>
<reference evidence="2 3" key="1">
    <citation type="submission" date="2023-04" db="EMBL/GenBank/DDBJ databases">
        <title>Clostridium tannerae sp. nov., isolated from the fecal material of an alpaca.</title>
        <authorList>
            <person name="Miller S."/>
            <person name="Hendry M."/>
            <person name="King J."/>
            <person name="Sankaranarayanan K."/>
            <person name="Lawson P.A."/>
        </authorList>
    </citation>
    <scope>NUCLEOTIDE SEQUENCE [LARGE SCALE GENOMIC DNA]</scope>
    <source>
        <strain evidence="2 3">A1-XYC3</strain>
    </source>
</reference>
<comment type="caution">
    <text evidence="2">The sequence shown here is derived from an EMBL/GenBank/DDBJ whole genome shotgun (WGS) entry which is preliminary data.</text>
</comment>
<dbReference type="RefSeq" id="WP_318799361.1">
    <property type="nucleotide sequence ID" value="NZ_JARUJP010000065.1"/>
</dbReference>
<keyword evidence="1" id="KW-1133">Transmembrane helix</keyword>